<accession>A0A0C9TYW8</accession>
<dbReference type="Proteomes" id="UP000054279">
    <property type="component" value="Unassembled WGS sequence"/>
</dbReference>
<dbReference type="EMBL" id="KN837348">
    <property type="protein sequence ID" value="KIJ27034.1"/>
    <property type="molecule type" value="Genomic_DNA"/>
</dbReference>
<sequence>FDIGPPWVVRYGLSEVVRCAIVATVIRPLPDYPTIARLSNCCSTIRPFANVVPPFIVIGRPNDPTQQCVSTALMPTMHYNKQQSRYNVSKNVAMQCRQQS</sequence>
<protein>
    <submittedName>
        <fullName evidence="1">Uncharacterized protein</fullName>
    </submittedName>
</protein>
<dbReference type="AlphaFoldDB" id="A0A0C9TYW8"/>
<feature type="non-terminal residue" evidence="1">
    <location>
        <position position="1"/>
    </location>
</feature>
<dbReference type="HOGENOM" id="CLU_2312971_0_0_1"/>
<keyword evidence="2" id="KW-1185">Reference proteome</keyword>
<proteinExistence type="predicted"/>
<gene>
    <name evidence="1" type="ORF">M422DRAFT_37958</name>
</gene>
<evidence type="ECO:0000313" key="2">
    <source>
        <dbReference type="Proteomes" id="UP000054279"/>
    </source>
</evidence>
<organism evidence="1 2">
    <name type="scientific">Sphaerobolus stellatus (strain SS14)</name>
    <dbReference type="NCBI Taxonomy" id="990650"/>
    <lineage>
        <taxon>Eukaryota</taxon>
        <taxon>Fungi</taxon>
        <taxon>Dikarya</taxon>
        <taxon>Basidiomycota</taxon>
        <taxon>Agaricomycotina</taxon>
        <taxon>Agaricomycetes</taxon>
        <taxon>Phallomycetidae</taxon>
        <taxon>Geastrales</taxon>
        <taxon>Sphaerobolaceae</taxon>
        <taxon>Sphaerobolus</taxon>
    </lineage>
</organism>
<name>A0A0C9TYW8_SPHS4</name>
<reference evidence="1 2" key="1">
    <citation type="submission" date="2014-06" db="EMBL/GenBank/DDBJ databases">
        <title>Evolutionary Origins and Diversification of the Mycorrhizal Mutualists.</title>
        <authorList>
            <consortium name="DOE Joint Genome Institute"/>
            <consortium name="Mycorrhizal Genomics Consortium"/>
            <person name="Kohler A."/>
            <person name="Kuo A."/>
            <person name="Nagy L.G."/>
            <person name="Floudas D."/>
            <person name="Copeland A."/>
            <person name="Barry K.W."/>
            <person name="Cichocki N."/>
            <person name="Veneault-Fourrey C."/>
            <person name="LaButti K."/>
            <person name="Lindquist E.A."/>
            <person name="Lipzen A."/>
            <person name="Lundell T."/>
            <person name="Morin E."/>
            <person name="Murat C."/>
            <person name="Riley R."/>
            <person name="Ohm R."/>
            <person name="Sun H."/>
            <person name="Tunlid A."/>
            <person name="Henrissat B."/>
            <person name="Grigoriev I.V."/>
            <person name="Hibbett D.S."/>
            <person name="Martin F."/>
        </authorList>
    </citation>
    <scope>NUCLEOTIDE SEQUENCE [LARGE SCALE GENOMIC DNA]</scope>
    <source>
        <strain evidence="1 2">SS14</strain>
    </source>
</reference>
<evidence type="ECO:0000313" key="1">
    <source>
        <dbReference type="EMBL" id="KIJ27034.1"/>
    </source>
</evidence>